<organism evidence="1 2">
    <name type="scientific">Protopolystoma xenopodis</name>
    <dbReference type="NCBI Taxonomy" id="117903"/>
    <lineage>
        <taxon>Eukaryota</taxon>
        <taxon>Metazoa</taxon>
        <taxon>Spiralia</taxon>
        <taxon>Lophotrochozoa</taxon>
        <taxon>Platyhelminthes</taxon>
        <taxon>Monogenea</taxon>
        <taxon>Polyopisthocotylea</taxon>
        <taxon>Polystomatidea</taxon>
        <taxon>Polystomatidae</taxon>
        <taxon>Protopolystoma</taxon>
    </lineage>
</organism>
<protein>
    <submittedName>
        <fullName evidence="1">Uncharacterized protein</fullName>
    </submittedName>
</protein>
<keyword evidence="2" id="KW-1185">Reference proteome</keyword>
<proteinExistence type="predicted"/>
<name>A0A3S5B9K9_9PLAT</name>
<sequence>MLSRDDGDEHSCQTDTQCLCDVLHDEHMARVQTAPETGPCGLICPSYQSVHLTLALLELLSASACPAFLLSFVPYHSGRRFPGEAPLRESSNTVAGLVSPDGSIAPINGAIEPRMAETGFSFKKYKHTFLIYHIFPLPSARLPCCSTSSAFSTSSGRLLVCPYVHPSIRASSRVAEARAEAQCLYGPATRLDTVQSEMAANCRLVESSACQPLPRRGSRQLGLWEGLVTRCSCRKDTSFTTHLRGEGILSSRQELNFCPLALCQISTYSVKLVWGDFDDDTKVRQVCFQVPD</sequence>
<dbReference type="AlphaFoldDB" id="A0A3S5B9K9"/>
<evidence type="ECO:0000313" key="2">
    <source>
        <dbReference type="Proteomes" id="UP000784294"/>
    </source>
</evidence>
<accession>A0A3S5B9K9</accession>
<comment type="caution">
    <text evidence="1">The sequence shown here is derived from an EMBL/GenBank/DDBJ whole genome shotgun (WGS) entry which is preliminary data.</text>
</comment>
<dbReference type="EMBL" id="CAAALY010264650">
    <property type="protein sequence ID" value="VEL40371.1"/>
    <property type="molecule type" value="Genomic_DNA"/>
</dbReference>
<dbReference type="Proteomes" id="UP000784294">
    <property type="component" value="Unassembled WGS sequence"/>
</dbReference>
<gene>
    <name evidence="1" type="ORF">PXEA_LOCUS33811</name>
</gene>
<evidence type="ECO:0000313" key="1">
    <source>
        <dbReference type="EMBL" id="VEL40371.1"/>
    </source>
</evidence>
<reference evidence="1" key="1">
    <citation type="submission" date="2018-11" db="EMBL/GenBank/DDBJ databases">
        <authorList>
            <consortium name="Pathogen Informatics"/>
        </authorList>
    </citation>
    <scope>NUCLEOTIDE SEQUENCE</scope>
</reference>